<feature type="transmembrane region" description="Helical" evidence="1">
    <location>
        <begin position="358"/>
        <end position="379"/>
    </location>
</feature>
<feature type="transmembrane region" description="Helical" evidence="1">
    <location>
        <begin position="259"/>
        <end position="280"/>
    </location>
</feature>
<feature type="transmembrane region" description="Helical" evidence="1">
    <location>
        <begin position="168"/>
        <end position="187"/>
    </location>
</feature>
<gene>
    <name evidence="3" type="ORF">CK501_11470</name>
</gene>
<dbReference type="GO" id="GO:0008381">
    <property type="term" value="F:mechanosensitive monoatomic ion channel activity"/>
    <property type="evidence" value="ECO:0007669"/>
    <property type="project" value="InterPro"/>
</dbReference>
<feature type="transmembrane region" description="Helical" evidence="1">
    <location>
        <begin position="292"/>
        <end position="316"/>
    </location>
</feature>
<keyword evidence="1" id="KW-0472">Membrane</keyword>
<dbReference type="Gene3D" id="1.10.287.1260">
    <property type="match status" value="1"/>
</dbReference>
<accession>A0A2A2F519</accession>
<comment type="caution">
    <text evidence="1">Lacks conserved residue(s) required for the propagation of feature annotation.</text>
</comment>
<sequence length="513" mass="54292">METWSEIGYLASQYGLNVLAALAILVVGWIAAWVLSGLVGRALKHTSLHKRVATELAGDGTSANQIGNWTAQLVFAILMLFVVIAVFEVLLLQSITAPLSEMLAIVLDYLPRAAGALLLIGIAWGLATVSRALVSRGVGALRLDERFRDVSETSSQGPDLAKTLSSTVYWLIFLLFLPAVLGVLQLHGLLGPVETMLQKVLDYLPNLAVAALIFTIGWLAAGFVRQVVTRLLESSRVNELAETYGATRVLGEGYTAARALGTVIYIIILLPVVVAALNALQLEALTAPTQNVLALVLNAIPAVFAAALLLGITYFVGRFVSGLVAQLLGATSFDQHMRCLGIKTEEVQETGGRTPSQLVGSLLLIALMLFASMEALSLMQFEHMAELISEMLVFFGQVVVGLVVIGLGLYLANLAANTIRTSASSNADRLAMIARIAIIALAVAMGLHQMGFGEEIINLAFGLTLGSVAVAAAIAFGLGGRDLAARELEQWRGGSGSSSTARKKPASSQKKST</sequence>
<comment type="caution">
    <text evidence="3">The sequence shown here is derived from an EMBL/GenBank/DDBJ whole genome shotgun (WGS) entry which is preliminary data.</text>
</comment>
<proteinExistence type="inferred from homology"/>
<evidence type="ECO:0000313" key="3">
    <source>
        <dbReference type="EMBL" id="PAU79814.1"/>
    </source>
</evidence>
<feature type="transmembrane region" description="Helical" evidence="1">
    <location>
        <begin position="73"/>
        <end position="93"/>
    </location>
</feature>
<feature type="transmembrane region" description="Helical" evidence="1">
    <location>
        <begin position="391"/>
        <end position="412"/>
    </location>
</feature>
<keyword evidence="1" id="KW-0812">Transmembrane</keyword>
<dbReference type="AlphaFoldDB" id="A0A2A2F519"/>
<keyword evidence="1" id="KW-0406">Ion transport</keyword>
<organism evidence="3 4">
    <name type="scientific">Halovibrio salipaludis</name>
    <dbReference type="NCBI Taxonomy" id="2032626"/>
    <lineage>
        <taxon>Bacteria</taxon>
        <taxon>Pseudomonadati</taxon>
        <taxon>Pseudomonadota</taxon>
        <taxon>Gammaproteobacteria</taxon>
        <taxon>Oceanospirillales</taxon>
        <taxon>Halomonadaceae</taxon>
        <taxon>Halovibrio</taxon>
    </lineage>
</organism>
<dbReference type="RefSeq" id="WP_095617884.1">
    <property type="nucleotide sequence ID" value="NZ_NSKD01000005.1"/>
</dbReference>
<dbReference type="NCBIfam" id="NF033912">
    <property type="entry name" value="msc"/>
    <property type="match status" value="1"/>
</dbReference>
<protein>
    <recommendedName>
        <fullName evidence="1">Small-conductance mechanosensitive channel</fullName>
    </recommendedName>
</protein>
<comment type="subunit">
    <text evidence="1">Homoheptamer.</text>
</comment>
<comment type="function">
    <text evidence="1">Mechanosensitive channel that participates in the regulation of osmotic pressure changes within the cell, opening in response to stretch forces in the membrane lipid bilayer, without the need for other proteins. Contributes to normal resistance to hypoosmotic shock. Forms an ion channel of 1.0 nanosiemens conductance with a slight preference for anions.</text>
</comment>
<dbReference type="GO" id="GO:0005886">
    <property type="term" value="C:plasma membrane"/>
    <property type="evidence" value="ECO:0007669"/>
    <property type="project" value="UniProtKB-SubCell"/>
</dbReference>
<keyword evidence="1" id="KW-1133">Transmembrane helix</keyword>
<feature type="region of interest" description="Disordered" evidence="2">
    <location>
        <begin position="491"/>
        <end position="513"/>
    </location>
</feature>
<keyword evidence="1" id="KW-0997">Cell inner membrane</keyword>
<evidence type="ECO:0000256" key="1">
    <source>
        <dbReference type="RuleBase" id="RU369025"/>
    </source>
</evidence>
<keyword evidence="1" id="KW-1003">Cell membrane</keyword>
<keyword evidence="1" id="KW-0813">Transport</keyword>
<name>A0A2A2F519_9GAMM</name>
<dbReference type="PANTHER" id="PTHR30221:SF1">
    <property type="entry name" value="SMALL-CONDUCTANCE MECHANOSENSITIVE CHANNEL"/>
    <property type="match status" value="1"/>
</dbReference>
<dbReference type="EMBL" id="NSKD01000005">
    <property type="protein sequence ID" value="PAU79814.1"/>
    <property type="molecule type" value="Genomic_DNA"/>
</dbReference>
<dbReference type="Pfam" id="PF05552">
    <property type="entry name" value="MS_channel_1st_1"/>
    <property type="match status" value="4"/>
</dbReference>
<dbReference type="Proteomes" id="UP000218896">
    <property type="component" value="Unassembled WGS sequence"/>
</dbReference>
<dbReference type="InterPro" id="IPR045275">
    <property type="entry name" value="MscS_archaea/bacteria_type"/>
</dbReference>
<feature type="transmembrane region" description="Helical" evidence="1">
    <location>
        <begin position="432"/>
        <end position="450"/>
    </location>
</feature>
<keyword evidence="1" id="KW-0407">Ion channel</keyword>
<feature type="transmembrane region" description="Helical" evidence="1">
    <location>
        <begin position="456"/>
        <end position="478"/>
    </location>
</feature>
<dbReference type="PANTHER" id="PTHR30221">
    <property type="entry name" value="SMALL-CONDUCTANCE MECHANOSENSITIVE CHANNEL"/>
    <property type="match status" value="1"/>
</dbReference>
<feature type="transmembrane region" description="Helical" evidence="1">
    <location>
        <begin position="20"/>
        <end position="43"/>
    </location>
</feature>
<keyword evidence="4" id="KW-1185">Reference proteome</keyword>
<comment type="similarity">
    <text evidence="1">Belongs to the MscS (TC 1.A.23) family.</text>
</comment>
<comment type="subcellular location">
    <subcellularLocation>
        <location evidence="1">Cell inner membrane</location>
        <topology evidence="1">Multi-pass membrane protein</topology>
    </subcellularLocation>
</comment>
<evidence type="ECO:0000313" key="4">
    <source>
        <dbReference type="Proteomes" id="UP000218896"/>
    </source>
</evidence>
<feature type="transmembrane region" description="Helical" evidence="1">
    <location>
        <begin position="113"/>
        <end position="134"/>
    </location>
</feature>
<reference evidence="3 4" key="1">
    <citation type="submission" date="2017-08" db="EMBL/GenBank/DDBJ databases">
        <title>Halovibrio sewagensis sp. nov., isolated from wastewater of high salinity.</title>
        <authorList>
            <person name="Dong X."/>
            <person name="Zhang G."/>
        </authorList>
    </citation>
    <scope>NUCLEOTIDE SEQUENCE [LARGE SCALE GENOMIC DNA]</scope>
    <source>
        <strain evidence="3 4">YL5-2</strain>
    </source>
</reference>
<feature type="transmembrane region" description="Helical" evidence="1">
    <location>
        <begin position="207"/>
        <end position="228"/>
    </location>
</feature>
<evidence type="ECO:0000256" key="2">
    <source>
        <dbReference type="SAM" id="MobiDB-lite"/>
    </source>
</evidence>
<dbReference type="InterPro" id="IPR008910">
    <property type="entry name" value="MSC_TM_helix"/>
</dbReference>